<dbReference type="PROSITE" id="PS51253">
    <property type="entry name" value="HTH_CENPB"/>
    <property type="match status" value="1"/>
</dbReference>
<evidence type="ECO:0000313" key="4">
    <source>
        <dbReference type="EnsemblMetazoa" id="HelroP165195"/>
    </source>
</evidence>
<dbReference type="EMBL" id="AMQM01001982">
    <property type="status" value="NOT_ANNOTATED_CDS"/>
    <property type="molecule type" value="Genomic_DNA"/>
</dbReference>
<organism evidence="4 5">
    <name type="scientific">Helobdella robusta</name>
    <name type="common">Californian leech</name>
    <dbReference type="NCBI Taxonomy" id="6412"/>
    <lineage>
        <taxon>Eukaryota</taxon>
        <taxon>Metazoa</taxon>
        <taxon>Spiralia</taxon>
        <taxon>Lophotrochozoa</taxon>
        <taxon>Annelida</taxon>
        <taxon>Clitellata</taxon>
        <taxon>Hirudinea</taxon>
        <taxon>Rhynchobdellida</taxon>
        <taxon>Glossiphoniidae</taxon>
        <taxon>Helobdella</taxon>
    </lineage>
</organism>
<dbReference type="GO" id="GO:0003677">
    <property type="term" value="F:DNA binding"/>
    <property type="evidence" value="ECO:0000318"/>
    <property type="project" value="GO_Central"/>
</dbReference>
<dbReference type="GeneID" id="20200900"/>
<sequence length="665" mass="78067">MRNFNKKYFFCCILLFTIFAAHTIWKYQQTNVVYLSQDDRDYPKLDTWSYTTESKEFSRYINSEIPKTNGDLDAAFEVINDDTILPPSARIRARKLFTNKSLVIWATEWHMTPIKDVENLLTPFGVKVINYNLDPYRCEFQRKACEARKNLKVLNPSNVLDALPKVVDKYIETYRNDAEMNSVDVVYCGYPASLCEVYVQLNKSVLVLATTRYDVGRYTAERWRKLNDNFRILAKKPWNIFGGNNLYDARFIQYYTGIKTHHIPSMCDYTGAEYTNTKTTFLILRRRDRGFNNIFYKKFEDACHLINCSAKIKLLGNYDYSNLAKHRGVVHVPYQISVMSIFEQYRMNIPMFFPSPKLLTRWQVDHYIMPERFGFIMVRYRERKTNRGKTPVEVMRTAVDEVLKKNRAINAVARETGIDRMTLKRYVRKSSLSPSVGLIPNWNTRQVFNLEQEEMLAKYLLQASKMNYGLSTKTTRQFAYDMAVANNITCPSSWSMKKTAGIDWLQGFMKRRPELSLRAPEATSLARATAFNKYNRTLFVKFQIQFSMVGLLESFDGAFFRKRPTSSIIGPDPSQGDVPDPKNEFDYNSTRYWMQFADFYQVMPYGVLYESIPHLVQILKDITDEQLMTISSNMRRYNVEFKKKLLRKWRKILLAFAENSPNRPH</sequence>
<evidence type="ECO:0000259" key="2">
    <source>
        <dbReference type="PROSITE" id="PS51253"/>
    </source>
</evidence>
<dbReference type="EnsemblMetazoa" id="HelroT165195">
    <property type="protein sequence ID" value="HelroP165195"/>
    <property type="gene ID" value="HelroG165195"/>
</dbReference>
<evidence type="ECO:0000256" key="1">
    <source>
        <dbReference type="ARBA" id="ARBA00023125"/>
    </source>
</evidence>
<protein>
    <recommendedName>
        <fullName evidence="2">HTH CENPB-type domain-containing protein</fullName>
    </recommendedName>
</protein>
<dbReference type="HOGENOM" id="CLU_412938_0_0_1"/>
<proteinExistence type="predicted"/>
<dbReference type="OrthoDB" id="419709at2759"/>
<accession>T1EWF0</accession>
<keyword evidence="1" id="KW-0238">DNA-binding</keyword>
<dbReference type="CTD" id="20200900"/>
<evidence type="ECO:0000313" key="3">
    <source>
        <dbReference type="EMBL" id="ESN93039.1"/>
    </source>
</evidence>
<dbReference type="GO" id="GO:0005634">
    <property type="term" value="C:nucleus"/>
    <property type="evidence" value="ECO:0000318"/>
    <property type="project" value="GO_Central"/>
</dbReference>
<keyword evidence="5" id="KW-1185">Reference proteome</keyword>
<dbReference type="Proteomes" id="UP000015101">
    <property type="component" value="Unassembled WGS sequence"/>
</dbReference>
<reference evidence="3 5" key="2">
    <citation type="journal article" date="2013" name="Nature">
        <title>Insights into bilaterian evolution from three spiralian genomes.</title>
        <authorList>
            <person name="Simakov O."/>
            <person name="Marletaz F."/>
            <person name="Cho S.J."/>
            <person name="Edsinger-Gonzales E."/>
            <person name="Havlak P."/>
            <person name="Hellsten U."/>
            <person name="Kuo D.H."/>
            <person name="Larsson T."/>
            <person name="Lv J."/>
            <person name="Arendt D."/>
            <person name="Savage R."/>
            <person name="Osoegawa K."/>
            <person name="de Jong P."/>
            <person name="Grimwood J."/>
            <person name="Chapman J.A."/>
            <person name="Shapiro H."/>
            <person name="Aerts A."/>
            <person name="Otillar R.P."/>
            <person name="Terry A.Y."/>
            <person name="Boore J.L."/>
            <person name="Grigoriev I.V."/>
            <person name="Lindberg D.R."/>
            <person name="Seaver E.C."/>
            <person name="Weisblat D.A."/>
            <person name="Putnam N.H."/>
            <person name="Rokhsar D.S."/>
        </authorList>
    </citation>
    <scope>NUCLEOTIDE SEQUENCE</scope>
</reference>
<dbReference type="EMBL" id="AMQM01001981">
    <property type="status" value="NOT_ANNOTATED_CDS"/>
    <property type="molecule type" value="Genomic_DNA"/>
</dbReference>
<dbReference type="EMBL" id="KB097639">
    <property type="protein sequence ID" value="ESN93039.1"/>
    <property type="molecule type" value="Genomic_DNA"/>
</dbReference>
<dbReference type="RefSeq" id="XP_009029301.1">
    <property type="nucleotide sequence ID" value="XM_009031053.1"/>
</dbReference>
<dbReference type="KEGG" id="hro:HELRODRAFT_165195"/>
<dbReference type="InParanoid" id="T1EWF0"/>
<feature type="domain" description="HTH CENPB-type" evidence="2">
    <location>
        <begin position="440"/>
        <end position="518"/>
    </location>
</feature>
<dbReference type="InterPro" id="IPR006600">
    <property type="entry name" value="HTH_CenpB_DNA-bd_dom"/>
</dbReference>
<reference evidence="5" key="1">
    <citation type="submission" date="2012-12" db="EMBL/GenBank/DDBJ databases">
        <authorList>
            <person name="Hellsten U."/>
            <person name="Grimwood J."/>
            <person name="Chapman J.A."/>
            <person name="Shapiro H."/>
            <person name="Aerts A."/>
            <person name="Otillar R.P."/>
            <person name="Terry A.Y."/>
            <person name="Boore J.L."/>
            <person name="Simakov O."/>
            <person name="Marletaz F."/>
            <person name="Cho S.-J."/>
            <person name="Edsinger-Gonzales E."/>
            <person name="Havlak P."/>
            <person name="Kuo D.-H."/>
            <person name="Larsson T."/>
            <person name="Lv J."/>
            <person name="Arendt D."/>
            <person name="Savage R."/>
            <person name="Osoegawa K."/>
            <person name="de Jong P."/>
            <person name="Lindberg D.R."/>
            <person name="Seaver E.C."/>
            <person name="Weisblat D.A."/>
            <person name="Putnam N.H."/>
            <person name="Grigoriev I.V."/>
            <person name="Rokhsar D.S."/>
        </authorList>
    </citation>
    <scope>NUCLEOTIDE SEQUENCE</scope>
</reference>
<reference evidence="4" key="3">
    <citation type="submission" date="2015-06" db="UniProtKB">
        <authorList>
            <consortium name="EnsemblMetazoa"/>
        </authorList>
    </citation>
    <scope>IDENTIFICATION</scope>
</reference>
<evidence type="ECO:0000313" key="5">
    <source>
        <dbReference type="Proteomes" id="UP000015101"/>
    </source>
</evidence>
<name>T1EWF0_HELRO</name>
<gene>
    <name evidence="4" type="primary">20200900</name>
    <name evidence="3" type="ORF">HELRODRAFT_165195</name>
</gene>
<dbReference type="AlphaFoldDB" id="T1EWF0"/>
<dbReference type="eggNOG" id="KOG3105">
    <property type="taxonomic scope" value="Eukaryota"/>
</dbReference>